<protein>
    <submittedName>
        <fullName evidence="1">Uncharacterized protein</fullName>
    </submittedName>
</protein>
<dbReference type="Proteomes" id="UP000236919">
    <property type="component" value="Unassembled WGS sequence"/>
</dbReference>
<evidence type="ECO:0000313" key="2">
    <source>
        <dbReference type="Proteomes" id="UP000236919"/>
    </source>
</evidence>
<reference evidence="1 2" key="1">
    <citation type="submission" date="2018-01" db="EMBL/GenBank/DDBJ databases">
        <title>Genomic Encyclopedia of Type Strains, Phase III (KMG-III): the genomes of soil and plant-associated and newly described type strains.</title>
        <authorList>
            <person name="Whitman W."/>
        </authorList>
    </citation>
    <scope>NUCLEOTIDE SEQUENCE [LARGE SCALE GENOMIC DNA]</scope>
    <source>
        <strain evidence="1 2">1131</strain>
    </source>
</reference>
<gene>
    <name evidence="1" type="ORF">CYD53_10537</name>
</gene>
<name>A0A2S4MCB5_9HYPH</name>
<evidence type="ECO:0000313" key="1">
    <source>
        <dbReference type="EMBL" id="POR52372.1"/>
    </source>
</evidence>
<organism evidence="1 2">
    <name type="scientific">Bosea psychrotolerans</name>
    <dbReference type="NCBI Taxonomy" id="1871628"/>
    <lineage>
        <taxon>Bacteria</taxon>
        <taxon>Pseudomonadati</taxon>
        <taxon>Pseudomonadota</taxon>
        <taxon>Alphaproteobacteria</taxon>
        <taxon>Hyphomicrobiales</taxon>
        <taxon>Boseaceae</taxon>
        <taxon>Bosea</taxon>
    </lineage>
</organism>
<keyword evidence="2" id="KW-1185">Reference proteome</keyword>
<dbReference type="AlphaFoldDB" id="A0A2S4MCB5"/>
<comment type="caution">
    <text evidence="1">The sequence shown here is derived from an EMBL/GenBank/DDBJ whole genome shotgun (WGS) entry which is preliminary data.</text>
</comment>
<dbReference type="EMBL" id="PQFZ01000005">
    <property type="protein sequence ID" value="POR52372.1"/>
    <property type="molecule type" value="Genomic_DNA"/>
</dbReference>
<accession>A0A2S4MCB5</accession>
<sequence length="68" mass="7629">MKNAVVLLLLAVVVFLSARLVSVENQRYAAALGMCPMEYVPAIQDPTCLSKVETRTSWLWHLYYAVKG</sequence>
<proteinExistence type="predicted"/>